<sequence>MVTVGALVYILGYGVTAMFALIGSHIFVPVVLADIGGIGGMLTTFINNLTDILKGLGVGVAGIGIIVGGLMRATAFGNERKVAISNQAIAAAIVGLVIVLIASTVSTGMSAMFH</sequence>
<keyword evidence="1" id="KW-0472">Membrane</keyword>
<name>A0A8J3IMM0_9CHLR</name>
<dbReference type="RefSeq" id="WP_220205112.1">
    <property type="nucleotide sequence ID" value="NZ_BNJK01000001.1"/>
</dbReference>
<dbReference type="Pfam" id="PF18895">
    <property type="entry name" value="T4SS_pilin"/>
    <property type="match status" value="1"/>
</dbReference>
<protein>
    <submittedName>
        <fullName evidence="2">Uncharacterized protein</fullName>
    </submittedName>
</protein>
<reference evidence="2" key="1">
    <citation type="submission" date="2020-10" db="EMBL/GenBank/DDBJ databases">
        <title>Taxonomic study of unclassified bacteria belonging to the class Ktedonobacteria.</title>
        <authorList>
            <person name="Yabe S."/>
            <person name="Wang C.M."/>
            <person name="Zheng Y."/>
            <person name="Sakai Y."/>
            <person name="Cavaletti L."/>
            <person name="Monciardini P."/>
            <person name="Donadio S."/>
        </authorList>
    </citation>
    <scope>NUCLEOTIDE SEQUENCE</scope>
    <source>
        <strain evidence="2">ID150040</strain>
    </source>
</reference>
<evidence type="ECO:0000313" key="2">
    <source>
        <dbReference type="EMBL" id="GHO94369.1"/>
    </source>
</evidence>
<dbReference type="InterPro" id="IPR043993">
    <property type="entry name" value="T4SS_pilin"/>
</dbReference>
<organism evidence="2 3">
    <name type="scientific">Reticulibacter mediterranei</name>
    <dbReference type="NCBI Taxonomy" id="2778369"/>
    <lineage>
        <taxon>Bacteria</taxon>
        <taxon>Bacillati</taxon>
        <taxon>Chloroflexota</taxon>
        <taxon>Ktedonobacteria</taxon>
        <taxon>Ktedonobacterales</taxon>
        <taxon>Reticulibacteraceae</taxon>
        <taxon>Reticulibacter</taxon>
    </lineage>
</organism>
<keyword evidence="1" id="KW-0812">Transmembrane</keyword>
<evidence type="ECO:0000256" key="1">
    <source>
        <dbReference type="SAM" id="Phobius"/>
    </source>
</evidence>
<feature type="transmembrane region" description="Helical" evidence="1">
    <location>
        <begin position="52"/>
        <end position="76"/>
    </location>
</feature>
<evidence type="ECO:0000313" key="3">
    <source>
        <dbReference type="Proteomes" id="UP000597444"/>
    </source>
</evidence>
<proteinExistence type="predicted"/>
<dbReference type="Proteomes" id="UP000597444">
    <property type="component" value="Unassembled WGS sequence"/>
</dbReference>
<keyword evidence="1" id="KW-1133">Transmembrane helix</keyword>
<comment type="caution">
    <text evidence="2">The sequence shown here is derived from an EMBL/GenBank/DDBJ whole genome shotgun (WGS) entry which is preliminary data.</text>
</comment>
<dbReference type="EMBL" id="BNJK01000001">
    <property type="protein sequence ID" value="GHO94369.1"/>
    <property type="molecule type" value="Genomic_DNA"/>
</dbReference>
<accession>A0A8J3IMM0</accession>
<feature type="transmembrane region" description="Helical" evidence="1">
    <location>
        <begin position="88"/>
        <end position="113"/>
    </location>
</feature>
<dbReference type="AlphaFoldDB" id="A0A8J3IMM0"/>
<gene>
    <name evidence="2" type="ORF">KSF_044170</name>
</gene>
<keyword evidence="3" id="KW-1185">Reference proteome</keyword>
<feature type="transmembrane region" description="Helical" evidence="1">
    <location>
        <begin position="7"/>
        <end position="32"/>
    </location>
</feature>